<protein>
    <submittedName>
        <fullName evidence="1">Uncharacterized protein</fullName>
    </submittedName>
</protein>
<comment type="caution">
    <text evidence="1">The sequence shown here is derived from an EMBL/GenBank/DDBJ whole genome shotgun (WGS) entry which is preliminary data.</text>
</comment>
<organism evidence="1 2">
    <name type="scientific">Polytolypa hystricis (strain UAMH7299)</name>
    <dbReference type="NCBI Taxonomy" id="1447883"/>
    <lineage>
        <taxon>Eukaryota</taxon>
        <taxon>Fungi</taxon>
        <taxon>Dikarya</taxon>
        <taxon>Ascomycota</taxon>
        <taxon>Pezizomycotina</taxon>
        <taxon>Eurotiomycetes</taxon>
        <taxon>Eurotiomycetidae</taxon>
        <taxon>Onygenales</taxon>
        <taxon>Onygenales incertae sedis</taxon>
        <taxon>Polytolypa</taxon>
    </lineage>
</organism>
<evidence type="ECO:0000313" key="1">
    <source>
        <dbReference type="EMBL" id="PGH27999.1"/>
    </source>
</evidence>
<gene>
    <name evidence="1" type="ORF">AJ80_00254</name>
</gene>
<dbReference type="OrthoDB" id="10264507at2759"/>
<accession>A0A2B7Z431</accession>
<dbReference type="AlphaFoldDB" id="A0A2B7Z431"/>
<dbReference type="EMBL" id="PDNA01000002">
    <property type="protein sequence ID" value="PGH27999.1"/>
    <property type="molecule type" value="Genomic_DNA"/>
</dbReference>
<proteinExistence type="predicted"/>
<dbReference type="STRING" id="1447883.A0A2B7Z431"/>
<keyword evidence="2" id="KW-1185">Reference proteome</keyword>
<sequence length="308" mass="34314">MASLFCCRNASPYRPRLLDHESKFTQFVGWAKSQDDDLHGPAAANMLEQIDNSPYAVQLVRQINYGPQESIRYFVPLQNLGGYCEVSENKLLDVNYQKLNSQSLSERSHEYAPLASVDCATCSGDDLPQPEHSNNNKQCVATTRQQKVSVDSESKPEMIDDYFTKRCLEIVLPRISTQLTGDILCLVTLDVLNSRWNTDADLSTAWKESLTAVNIVDFTLSCGVACGLLSKSPANHDTERRELMLLADDTVQSYHNPTTSRQDLVKILRIMTNKEPPPHFGEVVRESLNKSLLLVTVGPSAAGLEGDF</sequence>
<dbReference type="Proteomes" id="UP000224634">
    <property type="component" value="Unassembled WGS sequence"/>
</dbReference>
<evidence type="ECO:0000313" key="2">
    <source>
        <dbReference type="Proteomes" id="UP000224634"/>
    </source>
</evidence>
<name>A0A2B7Z431_POLH7</name>
<reference evidence="1 2" key="1">
    <citation type="submission" date="2017-10" db="EMBL/GenBank/DDBJ databases">
        <title>Comparative genomics in systemic dimorphic fungi from Ajellomycetaceae.</title>
        <authorList>
            <person name="Munoz J.F."/>
            <person name="Mcewen J.G."/>
            <person name="Clay O.K."/>
            <person name="Cuomo C.A."/>
        </authorList>
    </citation>
    <scope>NUCLEOTIDE SEQUENCE [LARGE SCALE GENOMIC DNA]</scope>
    <source>
        <strain evidence="1 2">UAMH7299</strain>
    </source>
</reference>